<feature type="compositionally biased region" description="Polar residues" evidence="1">
    <location>
        <begin position="2035"/>
        <end position="2044"/>
    </location>
</feature>
<dbReference type="InterPro" id="IPR026736">
    <property type="entry name" value="Virilizer"/>
</dbReference>
<dbReference type="PANTHER" id="PTHR23185:SF0">
    <property type="entry name" value="PROTEIN VIRILIZER HOMOLOG"/>
    <property type="match status" value="1"/>
</dbReference>
<feature type="compositionally biased region" description="Polar residues" evidence="1">
    <location>
        <begin position="1609"/>
        <end position="1630"/>
    </location>
</feature>
<dbReference type="GO" id="GO:0003723">
    <property type="term" value="F:RNA binding"/>
    <property type="evidence" value="ECO:0007669"/>
    <property type="project" value="TreeGrafter"/>
</dbReference>
<dbReference type="EMBL" id="BTGU01000009">
    <property type="protein sequence ID" value="GMN39572.1"/>
    <property type="molecule type" value="Genomic_DNA"/>
</dbReference>
<dbReference type="Proteomes" id="UP001187192">
    <property type="component" value="Unassembled WGS sequence"/>
</dbReference>
<protein>
    <recommendedName>
        <fullName evidence="4">Virilizer N-terminal domain-containing protein</fullName>
    </recommendedName>
</protein>
<feature type="region of interest" description="Disordered" evidence="1">
    <location>
        <begin position="1580"/>
        <end position="1650"/>
    </location>
</feature>
<evidence type="ECO:0000313" key="2">
    <source>
        <dbReference type="EMBL" id="GMN39572.1"/>
    </source>
</evidence>
<feature type="compositionally biased region" description="Polar residues" evidence="1">
    <location>
        <begin position="1709"/>
        <end position="1718"/>
    </location>
</feature>
<feature type="region of interest" description="Disordered" evidence="1">
    <location>
        <begin position="2000"/>
        <end position="2087"/>
    </location>
</feature>
<feature type="region of interest" description="Disordered" evidence="1">
    <location>
        <begin position="1811"/>
        <end position="1841"/>
    </location>
</feature>
<reference evidence="2" key="1">
    <citation type="submission" date="2023-07" db="EMBL/GenBank/DDBJ databases">
        <title>draft genome sequence of fig (Ficus carica).</title>
        <authorList>
            <person name="Takahashi T."/>
            <person name="Nishimura K."/>
        </authorList>
    </citation>
    <scope>NUCLEOTIDE SEQUENCE</scope>
</reference>
<sequence length="2271" mass="248791">MGRPEPCVLFAQNFVHSHLDEYVDEVLFTEPVVIIACEFLEQNASSTSQSVTLAGATSPPSFALEVFVQCEGETRFRRLCQPFLYSHSSSNVLEVEVYLRMFKEERGGVRDGARREEGMTEGGKGIKSLLTRVNEAPRPYGCAMLFNLNSCSSLLTLAVVTNHLVVRGSYRSLSLVIYGNTAEDLGQFNIEFDDSSVTNLVRSADGKLEDLPLALRSSNLTMEQPISALKALSLPVPPSDMSIEVKQLLQLMLKIWELPNLGNSLSKIVGILVVVASACVTHAWGRSNNYEQLQSTISEARKDLLQLYQQEAGNASVNLLEDGSFLESETDLAASKQLVDLLRNYFFFKRESPCVGNHPISKSTYVILGLSVALLLCSGRESCFHFVNDGGMEQLAHVFRPDRQNSTATTLLLLGVIEQATGYSFGCEGFLGWWPREDENIPTGTSEGYTRLVSLLLQQPRHAVASLATNVLHRLRFYEVVLRYESAVLSILEGISTGNGVATATLDMLISAKSQLKKLLKLLTSYSPIEDPSPVACATRILNLGQTEGLLSYKASSSLIESSGCCFSNKDVDLQLLGLLKERGFLPLSVALLSASALISEVEHAMDVFVDIASSIEAIIISLLFCRSGLIFLLQQPDLCATLIDALKGADDVNKDTCLPLRYVSVLTAKGFLCSSKEVGMVIGMHLRVVNAIDRLLMSAPHSEEFLWVLWELCDFARWSDCGRQALLALGYFPEVMKILIEALHSANEPEPVAKNSGALPLNLAIFHSAAEIFEVIVTDSIASSLGSWIGQAIELHRALNSSSPGSNRKDAPTRLLEWIDAGVVYHKNGAVGLLRYAAVLASGGDALLNSTTTIVSDLTDIENIIGDSSSGSDVNVMENLGKFISEKTFDGVILRDSSVAQLTTALRILAFISENSSVAAALYDEGGITVIYTLLVNCRFMLERSSNSYDYLVDDGTECNSTSDLLLEHNCERGLVDLLVPSLVLLINLLQKLQEAEEQHRNTKLMNALLRLHREVSPKLAACAADLSSSYPDSALGFGAICHLIASALACWPVYGWTPGLFHSLLASVQSSSTLTLGPKETCSLLCLLNDLFPEEGVWLWRNGMPLLSALRALSIGTLLGPRKERQVNWYLQPVHQEKLLGQLMPQLDKIAQIIQNYAICALYAIQDMLRVFVIRIGCQKPETCSVLLQPIISWINERVSDSSTPSELDGFKVYKYLDFLASLLEHPHAKAFLLKGGIIRMLTRVLGKCFSATDSDGKQILDGRSSAKGGSILLSWCVPVFKSFSLLCCPRTSKRYAGKYDLHDSDNSSTEDCLLIVSHLLRFCQVLQVGKELLACLTAFKEVGSSSVGRSCLAAIFNHILSATEELGSHRRYERDGIGNYDFVNEFKWRKQPPLLYCWRNLFQSIERDGCTDCAIESINALCSGSLSFCMDGKSLNLDQVVAVKFLFGITDVGDRIDSASEEHINYLHKLTSLLSSKIEADKYVADHDMQTALHQANQFAVFDTTKSLLLLLQKPAGSVTADDVFFSGGVPALSDEVLFSSKVHLMSDGSGEKSEDYLFLGFEDKFRWECPEPLPDRFSQTTLSAKRKMPSAEGSNRRARGENSPAEISTQSVFTRGLGSSTTSSAPTRRDTFRQRKPNTSRPPSMHVDDYVARERNVDGVANSNVIAVQRVGATGGRPPSIHVDEFMARQRERQNPVLAVAGDPGTQTKNTAPLSETAPEKSSKPKQLKTDLDDDLHGIDIVFDGDESDTDDKLPFPQPDDNLQQPAPLIVEQNSPRSIVEETEIDVHESSQFSRLGTPLASNVDENAQSEFSSRMSISRPEKSLTREPSVSSDKKYFDQSDDLKNIITVKTSGGFDSAAVINNPRFPGSGYSNASTSLAHLPVDIWSAPQNLHPKNIPQPAINVPVATGSQGLYDQRFMLNQPPLPPMPPPPTVAPVISQSSDPVPSHSSPYVNSMTDVQQLLPPGFNVHSEYISAFNNSSASLGSSLSMADSKFSRSSITSPSGSARPPPPLPPTPPPYSSSPYNISSNKTHTSQSLPHGQMGIGTVELPQSSTVPSSSGARANPYAPPPQLQHPVFNRPGSIPVNLYGNFPTQQAENPPSLLQNLSIPQTSIQSIHSLAQLQPLQPPQLPRPPQLPQHLRPPIQASQQLEQGVSLQSPGHMQIQSLQMLQLPQVSPMHTFYQSQQQEFPHGQQQHQVEHAQPQVLSLPIESSSQQQQDSGMSLHEYFKSPEAIQSLLSDRDKLCQLLEQHPKLMQMLQEKLGQL</sequence>
<gene>
    <name evidence="2" type="ORF">TIFTF001_008800</name>
</gene>
<organism evidence="2 3">
    <name type="scientific">Ficus carica</name>
    <name type="common">Common fig</name>
    <dbReference type="NCBI Taxonomy" id="3494"/>
    <lineage>
        <taxon>Eukaryota</taxon>
        <taxon>Viridiplantae</taxon>
        <taxon>Streptophyta</taxon>
        <taxon>Embryophyta</taxon>
        <taxon>Tracheophyta</taxon>
        <taxon>Spermatophyta</taxon>
        <taxon>Magnoliopsida</taxon>
        <taxon>eudicotyledons</taxon>
        <taxon>Gunneridae</taxon>
        <taxon>Pentapetalae</taxon>
        <taxon>rosids</taxon>
        <taxon>fabids</taxon>
        <taxon>Rosales</taxon>
        <taxon>Moraceae</taxon>
        <taxon>Ficeae</taxon>
        <taxon>Ficus</taxon>
    </lineage>
</organism>
<proteinExistence type="predicted"/>
<feature type="region of interest" description="Disordered" evidence="1">
    <location>
        <begin position="1703"/>
        <end position="1769"/>
    </location>
</feature>
<dbReference type="GO" id="GO:0036396">
    <property type="term" value="C:RNA N6-methyladenosine methyltransferase complex"/>
    <property type="evidence" value="ECO:0007669"/>
    <property type="project" value="TreeGrafter"/>
</dbReference>
<feature type="compositionally biased region" description="Polar residues" evidence="1">
    <location>
        <begin position="2055"/>
        <end position="2067"/>
    </location>
</feature>
<dbReference type="PANTHER" id="PTHR23185">
    <property type="entry name" value="PROTEIN VIRILIZER HOMOLOG"/>
    <property type="match status" value="1"/>
</dbReference>
<evidence type="ECO:0000313" key="3">
    <source>
        <dbReference type="Proteomes" id="UP001187192"/>
    </source>
</evidence>
<keyword evidence="3" id="KW-1185">Reference proteome</keyword>
<feature type="compositionally biased region" description="Pro residues" evidence="1">
    <location>
        <begin position="2013"/>
        <end position="2026"/>
    </location>
</feature>
<evidence type="ECO:0000256" key="1">
    <source>
        <dbReference type="SAM" id="MobiDB-lite"/>
    </source>
</evidence>
<feature type="compositionally biased region" description="Basic and acidic residues" evidence="1">
    <location>
        <begin position="1722"/>
        <end position="1742"/>
    </location>
</feature>
<accession>A0AA87ZSW4</accession>
<feature type="compositionally biased region" description="Polar residues" evidence="1">
    <location>
        <begin position="1811"/>
        <end position="1821"/>
    </location>
</feature>
<comment type="caution">
    <text evidence="2">The sequence shown here is derived from an EMBL/GenBank/DDBJ whole genome shotgun (WGS) entry which is preliminary data.</text>
</comment>
<name>A0AA87ZSW4_FICCA</name>
<evidence type="ECO:0008006" key="4">
    <source>
        <dbReference type="Google" id="ProtNLM"/>
    </source>
</evidence>